<dbReference type="EMBL" id="OIVN01003891">
    <property type="protein sequence ID" value="SPD14237.1"/>
    <property type="molecule type" value="Genomic_DNA"/>
</dbReference>
<protein>
    <submittedName>
        <fullName evidence="1">Uncharacterized protein</fullName>
    </submittedName>
</protein>
<dbReference type="AlphaFoldDB" id="A0A2N9HJ49"/>
<proteinExistence type="predicted"/>
<accession>A0A2N9HJ49</accession>
<sequence>MEKLANEETRTSGGNENKNDPLVIDIITMLEMSEPPILTGCHIYKVPYYLRKLNEEAYTPQVISIGPIHHDKKRFQTMEKHKVRYFKSFMQRVENQAEIKLENLVSTIREMEDSIRHCYVESVQLESHDFVKMILLDVSFILDLFLKNMLKGWTRDDPMRVEAWLLDMVCHELLLLENQLPFFVIEKLYHLTLPSLSNSISLIQLTFDFFKSLKIHNKSPDVKIQHFTDLLRFFLLPPTNKLPARAPEILFPKYFVTQLSEAGVKFKVVPSKCLLDLKFKKGVLEIPLVYDRTEALVRNIMALEQCDHTKDVDLLNDEGILVNGLGDSNAVTSMINNLNRGIFRRSFKHDGCLTDKFLFQ</sequence>
<dbReference type="PANTHER" id="PTHR31170:SF9">
    <property type="entry name" value="PROTEIN, PUTATIVE (DUF247)-RELATED"/>
    <property type="match status" value="1"/>
</dbReference>
<dbReference type="PANTHER" id="PTHR31170">
    <property type="entry name" value="BNAC04G53230D PROTEIN"/>
    <property type="match status" value="1"/>
</dbReference>
<name>A0A2N9HJ49_FAGSY</name>
<dbReference type="Pfam" id="PF03140">
    <property type="entry name" value="DUF247"/>
    <property type="match status" value="1"/>
</dbReference>
<gene>
    <name evidence="1" type="ORF">FSB_LOCUS42119</name>
</gene>
<reference evidence="1" key="1">
    <citation type="submission" date="2018-02" db="EMBL/GenBank/DDBJ databases">
        <authorList>
            <person name="Cohen D.B."/>
            <person name="Kent A.D."/>
        </authorList>
    </citation>
    <scope>NUCLEOTIDE SEQUENCE</scope>
</reference>
<dbReference type="InterPro" id="IPR004158">
    <property type="entry name" value="DUF247_pln"/>
</dbReference>
<evidence type="ECO:0000313" key="1">
    <source>
        <dbReference type="EMBL" id="SPD14237.1"/>
    </source>
</evidence>
<organism evidence="1">
    <name type="scientific">Fagus sylvatica</name>
    <name type="common">Beechnut</name>
    <dbReference type="NCBI Taxonomy" id="28930"/>
    <lineage>
        <taxon>Eukaryota</taxon>
        <taxon>Viridiplantae</taxon>
        <taxon>Streptophyta</taxon>
        <taxon>Embryophyta</taxon>
        <taxon>Tracheophyta</taxon>
        <taxon>Spermatophyta</taxon>
        <taxon>Magnoliopsida</taxon>
        <taxon>eudicotyledons</taxon>
        <taxon>Gunneridae</taxon>
        <taxon>Pentapetalae</taxon>
        <taxon>rosids</taxon>
        <taxon>fabids</taxon>
        <taxon>Fagales</taxon>
        <taxon>Fagaceae</taxon>
        <taxon>Fagus</taxon>
    </lineage>
</organism>